<dbReference type="AlphaFoldDB" id="A0A6V8HFG8"/>
<keyword evidence="2" id="KW-1185">Reference proteome</keyword>
<accession>A0A6V8HFG8</accession>
<dbReference type="EMBL" id="DF933818">
    <property type="protein sequence ID" value="GAM37033.1"/>
    <property type="molecule type" value="Genomic_DNA"/>
</dbReference>
<protein>
    <submittedName>
        <fullName evidence="1">Uncharacterized protein</fullName>
    </submittedName>
</protein>
<name>A0A6V8HFG8_TALPI</name>
<proteinExistence type="predicted"/>
<sequence>MFTIHQVSGMSGPTTPRYDYRYALDMRLDIEVSVKYTSWFSRKEAYLLVKHSPTLSTTYLRDAGAEGWNQALRLNPCYVTINDEAPASIVGNFEKYMPNHQPLCVGVTRIDEDDIVVEIEFVAEFSIKCNIQYFWSTF</sequence>
<comment type="caution">
    <text evidence="1">The sequence shown here is derived from an EMBL/GenBank/DDBJ whole genome shotgun (WGS) entry which is preliminary data.</text>
</comment>
<evidence type="ECO:0000313" key="2">
    <source>
        <dbReference type="Proteomes" id="UP000053095"/>
    </source>
</evidence>
<reference evidence="2" key="1">
    <citation type="journal article" date="2015" name="Genome Announc.">
        <title>Draft genome sequence of Talaromyces cellulolyticus strain Y-94, a source of lignocellulosic biomass-degrading enzymes.</title>
        <authorList>
            <person name="Fujii T."/>
            <person name="Koike H."/>
            <person name="Sawayama S."/>
            <person name="Yano S."/>
            <person name="Inoue H."/>
        </authorList>
    </citation>
    <scope>NUCLEOTIDE SEQUENCE [LARGE SCALE GENOMIC DNA]</scope>
    <source>
        <strain evidence="2">Y-94</strain>
    </source>
</reference>
<evidence type="ECO:0000313" key="1">
    <source>
        <dbReference type="EMBL" id="GAM37033.1"/>
    </source>
</evidence>
<dbReference type="Proteomes" id="UP000053095">
    <property type="component" value="Unassembled WGS sequence"/>
</dbReference>
<gene>
    <name evidence="1" type="ORF">TCE0_022r06602</name>
</gene>
<organism evidence="1 2">
    <name type="scientific">Talaromyces pinophilus</name>
    <name type="common">Penicillium pinophilum</name>
    <dbReference type="NCBI Taxonomy" id="128442"/>
    <lineage>
        <taxon>Eukaryota</taxon>
        <taxon>Fungi</taxon>
        <taxon>Dikarya</taxon>
        <taxon>Ascomycota</taxon>
        <taxon>Pezizomycotina</taxon>
        <taxon>Eurotiomycetes</taxon>
        <taxon>Eurotiomycetidae</taxon>
        <taxon>Eurotiales</taxon>
        <taxon>Trichocomaceae</taxon>
        <taxon>Talaromyces</taxon>
        <taxon>Talaromyces sect. Talaromyces</taxon>
    </lineage>
</organism>